<evidence type="ECO:0000313" key="3">
    <source>
        <dbReference type="Proteomes" id="UP001180020"/>
    </source>
</evidence>
<organism evidence="1 3">
    <name type="scientific">Acorus calamus</name>
    <name type="common">Sweet flag</name>
    <dbReference type="NCBI Taxonomy" id="4465"/>
    <lineage>
        <taxon>Eukaryota</taxon>
        <taxon>Viridiplantae</taxon>
        <taxon>Streptophyta</taxon>
        <taxon>Embryophyta</taxon>
        <taxon>Tracheophyta</taxon>
        <taxon>Spermatophyta</taxon>
        <taxon>Magnoliopsida</taxon>
        <taxon>Liliopsida</taxon>
        <taxon>Acoraceae</taxon>
        <taxon>Acorus</taxon>
    </lineage>
</organism>
<reference evidence="1" key="2">
    <citation type="submission" date="2023-06" db="EMBL/GenBank/DDBJ databases">
        <authorList>
            <person name="Ma L."/>
            <person name="Liu K.-W."/>
            <person name="Li Z."/>
            <person name="Hsiao Y.-Y."/>
            <person name="Qi Y."/>
            <person name="Fu T."/>
            <person name="Tang G."/>
            <person name="Zhang D."/>
            <person name="Sun W.-H."/>
            <person name="Liu D.-K."/>
            <person name="Li Y."/>
            <person name="Chen G.-Z."/>
            <person name="Liu X.-D."/>
            <person name="Liao X.-Y."/>
            <person name="Jiang Y.-T."/>
            <person name="Yu X."/>
            <person name="Hao Y."/>
            <person name="Huang J."/>
            <person name="Zhao X.-W."/>
            <person name="Ke S."/>
            <person name="Chen Y.-Y."/>
            <person name="Wu W.-L."/>
            <person name="Hsu J.-L."/>
            <person name="Lin Y.-F."/>
            <person name="Huang M.-D."/>
            <person name="Li C.-Y."/>
            <person name="Huang L."/>
            <person name="Wang Z.-W."/>
            <person name="Zhao X."/>
            <person name="Zhong W.-Y."/>
            <person name="Peng D.-H."/>
            <person name="Ahmad S."/>
            <person name="Lan S."/>
            <person name="Zhang J.-S."/>
            <person name="Tsai W.-C."/>
            <person name="Van De Peer Y."/>
            <person name="Liu Z.-J."/>
        </authorList>
    </citation>
    <scope>NUCLEOTIDE SEQUENCE</scope>
    <source>
        <strain evidence="1">CP</strain>
        <tissue evidence="1">Leaves</tissue>
    </source>
</reference>
<dbReference type="Proteomes" id="UP001180020">
    <property type="component" value="Unassembled WGS sequence"/>
</dbReference>
<name>A0AAV9EWV1_ACOCL</name>
<evidence type="ECO:0000313" key="2">
    <source>
        <dbReference type="EMBL" id="KAK1316887.1"/>
    </source>
</evidence>
<dbReference type="EMBL" id="JAUJYO010000005">
    <property type="protein sequence ID" value="KAK1316672.1"/>
    <property type="molecule type" value="Genomic_DNA"/>
</dbReference>
<evidence type="ECO:0008006" key="4">
    <source>
        <dbReference type="Google" id="ProtNLM"/>
    </source>
</evidence>
<gene>
    <name evidence="2" type="ORF">QJS10_CPA05g01777</name>
    <name evidence="1" type="ORF">QJS10_CPA05g01844</name>
</gene>
<proteinExistence type="predicted"/>
<dbReference type="EMBL" id="JAUJYO010000005">
    <property type="protein sequence ID" value="KAK1316887.1"/>
    <property type="molecule type" value="Genomic_DNA"/>
</dbReference>
<reference evidence="1" key="1">
    <citation type="journal article" date="2023" name="Nat. Commun.">
        <title>Diploid and tetraploid genomes of Acorus and the evolution of monocots.</title>
        <authorList>
            <person name="Ma L."/>
            <person name="Liu K.W."/>
            <person name="Li Z."/>
            <person name="Hsiao Y.Y."/>
            <person name="Qi Y."/>
            <person name="Fu T."/>
            <person name="Tang G.D."/>
            <person name="Zhang D."/>
            <person name="Sun W.H."/>
            <person name="Liu D.K."/>
            <person name="Li Y."/>
            <person name="Chen G.Z."/>
            <person name="Liu X.D."/>
            <person name="Liao X.Y."/>
            <person name="Jiang Y.T."/>
            <person name="Yu X."/>
            <person name="Hao Y."/>
            <person name="Huang J."/>
            <person name="Zhao X.W."/>
            <person name="Ke S."/>
            <person name="Chen Y.Y."/>
            <person name="Wu W.L."/>
            <person name="Hsu J.L."/>
            <person name="Lin Y.F."/>
            <person name="Huang M.D."/>
            <person name="Li C.Y."/>
            <person name="Huang L."/>
            <person name="Wang Z.W."/>
            <person name="Zhao X."/>
            <person name="Zhong W.Y."/>
            <person name="Peng D.H."/>
            <person name="Ahmad S."/>
            <person name="Lan S."/>
            <person name="Zhang J.S."/>
            <person name="Tsai W.C."/>
            <person name="Van de Peer Y."/>
            <person name="Liu Z.J."/>
        </authorList>
    </citation>
    <scope>NUCLEOTIDE SEQUENCE</scope>
    <source>
        <strain evidence="1">CP</strain>
    </source>
</reference>
<protein>
    <recommendedName>
        <fullName evidence="4">Reverse transcriptase zinc-binding domain-containing protein</fullName>
    </recommendedName>
</protein>
<accession>A0AAV9EWV1</accession>
<evidence type="ECO:0000313" key="1">
    <source>
        <dbReference type="EMBL" id="KAK1316672.1"/>
    </source>
</evidence>
<sequence>MYWFLTPVDLMIVPRQAIFFPRIITKLYRRKCDPHADVLCLISHAVEESRGHLLIQCLLARSIWERIGRATGMNSNFDSLEGMWNAGRRLFTKGDRSPKA</sequence>
<keyword evidence="3" id="KW-1185">Reference proteome</keyword>
<comment type="caution">
    <text evidence="1">The sequence shown here is derived from an EMBL/GenBank/DDBJ whole genome shotgun (WGS) entry which is preliminary data.</text>
</comment>
<dbReference type="AlphaFoldDB" id="A0AAV9EWV1"/>